<sequence>MKPKLAPHLKLGKTGEQIATTYLNKKGYHIIDRNFRSHYGELDIIATYDETLIFAEVKTRIGSAHGLPAEAVTPWKLKGVIRTAQYYVMLHPELPEALQIDVIAIDMDEKNNPVDIRHYENVTL</sequence>
<dbReference type="InterPro" id="IPR011335">
    <property type="entry name" value="Restrct_endonuc-II-like"/>
</dbReference>
<dbReference type="InterPro" id="IPR011856">
    <property type="entry name" value="tRNA_endonuc-like_dom_sf"/>
</dbReference>
<gene>
    <name evidence="3" type="ORF">A2V80_02720</name>
</gene>
<dbReference type="PANTHER" id="PTHR34039">
    <property type="entry name" value="UPF0102 PROTEIN YRAN"/>
    <property type="match status" value="1"/>
</dbReference>
<dbReference type="InterPro" id="IPR003509">
    <property type="entry name" value="UPF0102_YraN-like"/>
</dbReference>
<dbReference type="Pfam" id="PF02021">
    <property type="entry name" value="UPF0102"/>
    <property type="match status" value="1"/>
</dbReference>
<proteinExistence type="inferred from homology"/>
<dbReference type="HAMAP" id="MF_00048">
    <property type="entry name" value="UPF0102"/>
    <property type="match status" value="1"/>
</dbReference>
<dbReference type="GO" id="GO:0003676">
    <property type="term" value="F:nucleic acid binding"/>
    <property type="evidence" value="ECO:0007669"/>
    <property type="project" value="InterPro"/>
</dbReference>
<dbReference type="NCBIfam" id="NF009154">
    <property type="entry name" value="PRK12497.3-3"/>
    <property type="match status" value="1"/>
</dbReference>
<dbReference type="AlphaFoldDB" id="A0A1F7X9R0"/>
<dbReference type="SUPFAM" id="SSF52980">
    <property type="entry name" value="Restriction endonuclease-like"/>
    <property type="match status" value="1"/>
</dbReference>
<reference evidence="3 4" key="1">
    <citation type="journal article" date="2016" name="Nat. Commun.">
        <title>Thousands of microbial genomes shed light on interconnected biogeochemical processes in an aquifer system.</title>
        <authorList>
            <person name="Anantharaman K."/>
            <person name="Brown C.T."/>
            <person name="Hug L.A."/>
            <person name="Sharon I."/>
            <person name="Castelle C.J."/>
            <person name="Probst A.J."/>
            <person name="Thomas B.C."/>
            <person name="Singh A."/>
            <person name="Wilkins M.J."/>
            <person name="Karaoz U."/>
            <person name="Brodie E.L."/>
            <person name="Williams K.H."/>
            <person name="Hubbard S.S."/>
            <person name="Banfield J.F."/>
        </authorList>
    </citation>
    <scope>NUCLEOTIDE SEQUENCE [LARGE SCALE GENOMIC DNA]</scope>
</reference>
<name>A0A1F7X9R0_9BACT</name>
<dbReference type="PANTHER" id="PTHR34039:SF1">
    <property type="entry name" value="UPF0102 PROTEIN YRAN"/>
    <property type="match status" value="1"/>
</dbReference>
<dbReference type="EMBL" id="MGFU01000053">
    <property type="protein sequence ID" value="OGM11762.1"/>
    <property type="molecule type" value="Genomic_DNA"/>
</dbReference>
<comment type="similarity">
    <text evidence="1 2">Belongs to the UPF0102 family.</text>
</comment>
<evidence type="ECO:0000313" key="4">
    <source>
        <dbReference type="Proteomes" id="UP000179013"/>
    </source>
</evidence>
<evidence type="ECO:0000256" key="1">
    <source>
        <dbReference type="ARBA" id="ARBA00006738"/>
    </source>
</evidence>
<dbReference type="Gene3D" id="3.40.1350.10">
    <property type="match status" value="1"/>
</dbReference>
<evidence type="ECO:0000256" key="2">
    <source>
        <dbReference type="HAMAP-Rule" id="MF_00048"/>
    </source>
</evidence>
<accession>A0A1F7X9R0</accession>
<protein>
    <recommendedName>
        <fullName evidence="2">UPF0102 protein A2V80_02720</fullName>
    </recommendedName>
</protein>
<dbReference type="CDD" id="cd20736">
    <property type="entry name" value="PoNe_Nuclease"/>
    <property type="match status" value="1"/>
</dbReference>
<evidence type="ECO:0000313" key="3">
    <source>
        <dbReference type="EMBL" id="OGM11762.1"/>
    </source>
</evidence>
<comment type="caution">
    <text evidence="3">The sequence shown here is derived from an EMBL/GenBank/DDBJ whole genome shotgun (WGS) entry which is preliminary data.</text>
</comment>
<organism evidence="3 4">
    <name type="scientific">Candidatus Woesebacteria bacterium RBG_16_39_8b</name>
    <dbReference type="NCBI Taxonomy" id="1802482"/>
    <lineage>
        <taxon>Bacteria</taxon>
        <taxon>Candidatus Woeseibacteriota</taxon>
    </lineage>
</organism>
<dbReference type="Proteomes" id="UP000179013">
    <property type="component" value="Unassembled WGS sequence"/>
</dbReference>